<dbReference type="InterPro" id="IPR004843">
    <property type="entry name" value="Calcineurin-like_PHP"/>
</dbReference>
<dbReference type="InterPro" id="IPR026336">
    <property type="entry name" value="PdeM-like"/>
</dbReference>
<evidence type="ECO:0000256" key="1">
    <source>
        <dbReference type="SAM" id="MobiDB-lite"/>
    </source>
</evidence>
<feature type="region of interest" description="Disordered" evidence="1">
    <location>
        <begin position="1"/>
        <end position="40"/>
    </location>
</feature>
<dbReference type="PANTHER" id="PTHR39323:SF1">
    <property type="entry name" value="BLR1149 PROTEIN"/>
    <property type="match status" value="1"/>
</dbReference>
<dbReference type="RefSeq" id="WP_090070051.1">
    <property type="nucleotide sequence ID" value="NZ_FOVR01000002.1"/>
</dbReference>
<gene>
    <name evidence="3" type="ORF">SAMN04488056_102526</name>
</gene>
<evidence type="ECO:0000313" key="4">
    <source>
        <dbReference type="Proteomes" id="UP000199236"/>
    </source>
</evidence>
<accession>A0A1I5D9U0</accession>
<dbReference type="GO" id="GO:0016787">
    <property type="term" value="F:hydrolase activity"/>
    <property type="evidence" value="ECO:0007669"/>
    <property type="project" value="InterPro"/>
</dbReference>
<evidence type="ECO:0000259" key="2">
    <source>
        <dbReference type="Pfam" id="PF00149"/>
    </source>
</evidence>
<evidence type="ECO:0000313" key="3">
    <source>
        <dbReference type="EMBL" id="SFN95963.1"/>
    </source>
</evidence>
<dbReference type="SUPFAM" id="SSF56300">
    <property type="entry name" value="Metallo-dependent phosphatases"/>
    <property type="match status" value="1"/>
</dbReference>
<keyword evidence="4" id="KW-1185">Reference proteome</keyword>
<dbReference type="InterPro" id="IPR029052">
    <property type="entry name" value="Metallo-depent_PP-like"/>
</dbReference>
<sequence length="286" mass="31247">MGWQKRLQQCSLSSSLPEGFEERQPDGETPTSSDPEPASPVEYAFSHAGEAFVASLSGALYWPEQKTLLVADLHLEKGSSFARLGQFLPPYDSQRTLALLALDIAHFKPDTVICLGDSFHDVDGPKRLPTSVADRLQALTSAHQWIWLTGNHDPLSSIDLGGEICDIRQMEGAGRAVILCHEPGESAGLEVSGQPDMPCLEICGHLHPVARIPGRGRTLRRKCFVLAKDRIIMPAYGSYTGGLELCEEAFAPYMSEDAKLLVIGRQTLAMHGASISVPRSSSRRRR</sequence>
<dbReference type="EMBL" id="FOVR01000002">
    <property type="protein sequence ID" value="SFN95963.1"/>
    <property type="molecule type" value="Genomic_DNA"/>
</dbReference>
<dbReference type="OrthoDB" id="9795838at2"/>
<dbReference type="STRING" id="655353.SAMN04488056_102526"/>
<dbReference type="Proteomes" id="UP000199236">
    <property type="component" value="Unassembled WGS sequence"/>
</dbReference>
<dbReference type="AlphaFoldDB" id="A0A1I5D9U0"/>
<reference evidence="3 4" key="1">
    <citation type="submission" date="2016-10" db="EMBL/GenBank/DDBJ databases">
        <authorList>
            <person name="de Groot N.N."/>
        </authorList>
    </citation>
    <scope>NUCLEOTIDE SEQUENCE [LARGE SCALE GENOMIC DNA]</scope>
    <source>
        <strain evidence="3 4">CGMCC 1.9157</strain>
    </source>
</reference>
<dbReference type="Pfam" id="PF00149">
    <property type="entry name" value="Metallophos"/>
    <property type="match status" value="1"/>
</dbReference>
<dbReference type="NCBIfam" id="TIGR04123">
    <property type="entry name" value="P_estr_lig_assc"/>
    <property type="match status" value="1"/>
</dbReference>
<dbReference type="PANTHER" id="PTHR39323">
    <property type="entry name" value="BLR1149 PROTEIN"/>
    <property type="match status" value="1"/>
</dbReference>
<dbReference type="Gene3D" id="3.60.21.10">
    <property type="match status" value="1"/>
</dbReference>
<feature type="domain" description="Calcineurin-like phosphoesterase" evidence="2">
    <location>
        <begin position="66"/>
        <end position="158"/>
    </location>
</feature>
<name>A0A1I5D9U0_9HYPH</name>
<organism evidence="3 4">
    <name type="scientific">Cohaesibacter marisflavi</name>
    <dbReference type="NCBI Taxonomy" id="655353"/>
    <lineage>
        <taxon>Bacteria</taxon>
        <taxon>Pseudomonadati</taxon>
        <taxon>Pseudomonadota</taxon>
        <taxon>Alphaproteobacteria</taxon>
        <taxon>Hyphomicrobiales</taxon>
        <taxon>Cohaesibacteraceae</taxon>
    </lineage>
</organism>
<protein>
    <submittedName>
        <fullName evidence="3">Putative phosphoesterase</fullName>
    </submittedName>
</protein>
<feature type="compositionally biased region" description="Polar residues" evidence="1">
    <location>
        <begin position="1"/>
        <end position="16"/>
    </location>
</feature>
<proteinExistence type="predicted"/>